<keyword evidence="4" id="KW-0479">Metal-binding</keyword>
<dbReference type="PANTHER" id="PTHR43281">
    <property type="entry name" value="FARNESYL DIPHOSPHATE SYNTHASE"/>
    <property type="match status" value="1"/>
</dbReference>
<dbReference type="PROSITE" id="PS00444">
    <property type="entry name" value="POLYPRENYL_SYNTHASE_2"/>
    <property type="match status" value="1"/>
</dbReference>
<evidence type="ECO:0000256" key="7">
    <source>
        <dbReference type="RuleBase" id="RU004466"/>
    </source>
</evidence>
<dbReference type="Proteomes" id="UP001597452">
    <property type="component" value="Unassembled WGS sequence"/>
</dbReference>
<dbReference type="SFLD" id="SFLDS00005">
    <property type="entry name" value="Isoprenoid_Synthase_Type_I"/>
    <property type="match status" value="1"/>
</dbReference>
<keyword evidence="6" id="KW-0414">Isoprene biosynthesis</keyword>
<dbReference type="PROSITE" id="PS00723">
    <property type="entry name" value="POLYPRENYL_SYNTHASE_1"/>
    <property type="match status" value="1"/>
</dbReference>
<dbReference type="EC" id="2.5.1.-" evidence="8"/>
<dbReference type="EMBL" id="JBHUMZ010000007">
    <property type="protein sequence ID" value="MFD2637399.1"/>
    <property type="molecule type" value="Genomic_DNA"/>
</dbReference>
<evidence type="ECO:0000256" key="5">
    <source>
        <dbReference type="ARBA" id="ARBA00022842"/>
    </source>
</evidence>
<dbReference type="InterPro" id="IPR000092">
    <property type="entry name" value="Polyprenyl_synt"/>
</dbReference>
<comment type="caution">
    <text evidence="8">The sequence shown here is derived from an EMBL/GenBank/DDBJ whole genome shotgun (WGS) entry which is preliminary data.</text>
</comment>
<evidence type="ECO:0000256" key="3">
    <source>
        <dbReference type="ARBA" id="ARBA00022679"/>
    </source>
</evidence>
<reference evidence="9" key="1">
    <citation type="journal article" date="2019" name="Int. J. Syst. Evol. Microbiol.">
        <title>The Global Catalogue of Microorganisms (GCM) 10K type strain sequencing project: providing services to taxonomists for standard genome sequencing and annotation.</title>
        <authorList>
            <consortium name="The Broad Institute Genomics Platform"/>
            <consortium name="The Broad Institute Genome Sequencing Center for Infectious Disease"/>
            <person name="Wu L."/>
            <person name="Ma J."/>
        </authorList>
    </citation>
    <scope>NUCLEOTIDE SEQUENCE [LARGE SCALE GENOMIC DNA]</scope>
    <source>
        <strain evidence="9">TISTR 1571</strain>
    </source>
</reference>
<dbReference type="InterPro" id="IPR053378">
    <property type="entry name" value="Prenyl_diphosphate_synthase"/>
</dbReference>
<evidence type="ECO:0000256" key="1">
    <source>
        <dbReference type="ARBA" id="ARBA00001946"/>
    </source>
</evidence>
<dbReference type="RefSeq" id="WP_377326820.1">
    <property type="nucleotide sequence ID" value="NZ_JBHUMZ010000007.1"/>
</dbReference>
<dbReference type="PANTHER" id="PTHR43281:SF1">
    <property type="entry name" value="FARNESYL DIPHOSPHATE SYNTHASE"/>
    <property type="match status" value="1"/>
</dbReference>
<keyword evidence="9" id="KW-1185">Reference proteome</keyword>
<keyword evidence="3 7" id="KW-0808">Transferase</keyword>
<dbReference type="GO" id="GO:0016740">
    <property type="term" value="F:transferase activity"/>
    <property type="evidence" value="ECO:0007669"/>
    <property type="project" value="UniProtKB-KW"/>
</dbReference>
<evidence type="ECO:0000313" key="8">
    <source>
        <dbReference type="EMBL" id="MFD2637399.1"/>
    </source>
</evidence>
<dbReference type="InterPro" id="IPR033749">
    <property type="entry name" value="Polyprenyl_synt_CS"/>
</dbReference>
<dbReference type="SFLD" id="SFLDG01017">
    <property type="entry name" value="Polyprenyl_Transferase_Like"/>
    <property type="match status" value="1"/>
</dbReference>
<dbReference type="Pfam" id="PF00348">
    <property type="entry name" value="polyprenyl_synt"/>
    <property type="match status" value="1"/>
</dbReference>
<dbReference type="Gene3D" id="1.10.600.10">
    <property type="entry name" value="Farnesyl Diphosphate Synthase"/>
    <property type="match status" value="1"/>
</dbReference>
<evidence type="ECO:0000256" key="6">
    <source>
        <dbReference type="ARBA" id="ARBA00023229"/>
    </source>
</evidence>
<dbReference type="CDD" id="cd00685">
    <property type="entry name" value="Trans_IPPS_HT"/>
    <property type="match status" value="1"/>
</dbReference>
<evidence type="ECO:0000256" key="2">
    <source>
        <dbReference type="ARBA" id="ARBA00006706"/>
    </source>
</evidence>
<evidence type="ECO:0000256" key="4">
    <source>
        <dbReference type="ARBA" id="ARBA00022723"/>
    </source>
</evidence>
<sequence length="291" mass="32608">MIEQYIKDQQLNLNSILIDRLNQLNIPDDFKQAVFYSIEAGGKRLRPILMMVTYEAFKNNTDKIVDPAIALEMIHTYSLIHDDLPAMDDDDFRRGQATLHRRFDEATAILVGDGLLTYAFNVVSTSSQLEAEEKIYTIQQLSQSAGYEGMIAGQHLDLKAEDRQLEETELNDIHQLKTGAIIRAAIKIGAYLGGATPPQIEALDEFGKYLGLVFQIQDDILDVEGDIAVIGKPVGSDEERNKSTYPQILGLDEAMKIKEKYMGLAKEKYGESGIDQPLLLELLDVFGNRHS</sequence>
<dbReference type="NCBIfam" id="NF045485">
    <property type="entry name" value="FPPsyn"/>
    <property type="match status" value="1"/>
</dbReference>
<comment type="similarity">
    <text evidence="2 7">Belongs to the FPP/GGPP synthase family.</text>
</comment>
<organism evidence="8 9">
    <name type="scientific">Piscibacillus salipiscarius</name>
    <dbReference type="NCBI Taxonomy" id="299480"/>
    <lineage>
        <taxon>Bacteria</taxon>
        <taxon>Bacillati</taxon>
        <taxon>Bacillota</taxon>
        <taxon>Bacilli</taxon>
        <taxon>Bacillales</taxon>
        <taxon>Bacillaceae</taxon>
        <taxon>Piscibacillus</taxon>
    </lineage>
</organism>
<gene>
    <name evidence="8" type="ORF">ACFSW4_00730</name>
</gene>
<keyword evidence="5" id="KW-0460">Magnesium</keyword>
<dbReference type="InterPro" id="IPR008949">
    <property type="entry name" value="Isoprenoid_synthase_dom_sf"/>
</dbReference>
<name>A0ABW5Q5Y8_9BACI</name>
<dbReference type="SUPFAM" id="SSF48576">
    <property type="entry name" value="Terpenoid synthases"/>
    <property type="match status" value="1"/>
</dbReference>
<protein>
    <submittedName>
        <fullName evidence="8">Polyprenyl synthetase family protein</fullName>
        <ecNumber evidence="8">2.5.1.-</ecNumber>
    </submittedName>
</protein>
<accession>A0ABW5Q5Y8</accession>
<proteinExistence type="inferred from homology"/>
<evidence type="ECO:0000313" key="9">
    <source>
        <dbReference type="Proteomes" id="UP001597452"/>
    </source>
</evidence>
<comment type="cofactor">
    <cofactor evidence="1">
        <name>Mg(2+)</name>
        <dbReference type="ChEBI" id="CHEBI:18420"/>
    </cofactor>
</comment>